<sequence length="287" mass="29664">MAADGGRRSLLNTYVYPTPQVTIADTQIVFEVPAPVSSSIGLNVDLTIRGVSAGTTGHGLLNFVGPRIESVSSPPTSGGLITIKGRNFGPAGSASLNQARIDSLLCSGHTVSVAGSEITCTVGPGTGKNLNAFIRINTETDAGTGTGKFSYAPPSVSQIVPMNQLPGENITIKGNSWRAAEPPVSEASIIALCVGVFVVFVFAIFWKRIMVTCVKVCCGGAPEEDIRMDVVGYQQAGAPYNYNQAAGGYYQTSGRVAPGHPLLGGAPAPAGPEQLRLESAEAVAARK</sequence>
<evidence type="ECO:0000313" key="5">
    <source>
        <dbReference type="Proteomes" id="UP000660262"/>
    </source>
</evidence>
<protein>
    <recommendedName>
        <fullName evidence="3">IPT/TIG domain-containing protein</fullName>
    </recommendedName>
</protein>
<keyword evidence="2" id="KW-0812">Transmembrane</keyword>
<evidence type="ECO:0000256" key="2">
    <source>
        <dbReference type="SAM" id="Phobius"/>
    </source>
</evidence>
<comment type="caution">
    <text evidence="4">The sequence shown here is derived from an EMBL/GenBank/DDBJ whole genome shotgun (WGS) entry which is preliminary data.</text>
</comment>
<dbReference type="CDD" id="cd00603">
    <property type="entry name" value="IPT_PCSR"/>
    <property type="match status" value="1"/>
</dbReference>
<dbReference type="InterPro" id="IPR002909">
    <property type="entry name" value="IPT_dom"/>
</dbReference>
<dbReference type="InterPro" id="IPR013783">
    <property type="entry name" value="Ig-like_fold"/>
</dbReference>
<feature type="domain" description="IPT/TIG" evidence="3">
    <location>
        <begin position="66"/>
        <end position="151"/>
    </location>
</feature>
<keyword evidence="1" id="KW-0325">Glycoprotein</keyword>
<keyword evidence="5" id="KW-1185">Reference proteome</keyword>
<dbReference type="InterPro" id="IPR014756">
    <property type="entry name" value="Ig_E-set"/>
</dbReference>
<gene>
    <name evidence="4" type="ORF">PPROV_000230100</name>
</gene>
<evidence type="ECO:0000256" key="1">
    <source>
        <dbReference type="ARBA" id="ARBA00023180"/>
    </source>
</evidence>
<dbReference type="EMBL" id="BNJQ01000005">
    <property type="protein sequence ID" value="GHP03546.1"/>
    <property type="molecule type" value="Genomic_DNA"/>
</dbReference>
<dbReference type="InterPro" id="IPR052014">
    <property type="entry name" value="Dictyostelium_Tiger"/>
</dbReference>
<dbReference type="Pfam" id="PF01833">
    <property type="entry name" value="TIG"/>
    <property type="match status" value="1"/>
</dbReference>
<proteinExistence type="predicted"/>
<evidence type="ECO:0000259" key="3">
    <source>
        <dbReference type="Pfam" id="PF01833"/>
    </source>
</evidence>
<keyword evidence="2" id="KW-1133">Transmembrane helix</keyword>
<accession>A0A830H8G1</accession>
<dbReference type="AlphaFoldDB" id="A0A830H8G1"/>
<organism evidence="4 5">
    <name type="scientific">Pycnococcus provasolii</name>
    <dbReference type="NCBI Taxonomy" id="41880"/>
    <lineage>
        <taxon>Eukaryota</taxon>
        <taxon>Viridiplantae</taxon>
        <taxon>Chlorophyta</taxon>
        <taxon>Pseudoscourfieldiophyceae</taxon>
        <taxon>Pseudoscourfieldiales</taxon>
        <taxon>Pycnococcaceae</taxon>
        <taxon>Pycnococcus</taxon>
    </lineage>
</organism>
<keyword evidence="2" id="KW-0472">Membrane</keyword>
<dbReference type="PANTHER" id="PTHR31341">
    <property type="entry name" value="IPT/TIG DOMAIN-CONTAINING PROTEIN-RELATED-RELATED"/>
    <property type="match status" value="1"/>
</dbReference>
<name>A0A830H8G1_9CHLO</name>
<dbReference type="Gene3D" id="2.60.40.10">
    <property type="entry name" value="Immunoglobulins"/>
    <property type="match status" value="1"/>
</dbReference>
<dbReference type="SUPFAM" id="SSF81296">
    <property type="entry name" value="E set domains"/>
    <property type="match status" value="1"/>
</dbReference>
<dbReference type="Proteomes" id="UP000660262">
    <property type="component" value="Unassembled WGS sequence"/>
</dbReference>
<feature type="transmembrane region" description="Helical" evidence="2">
    <location>
        <begin position="187"/>
        <end position="206"/>
    </location>
</feature>
<evidence type="ECO:0000313" key="4">
    <source>
        <dbReference type="EMBL" id="GHP03546.1"/>
    </source>
</evidence>
<reference evidence="4" key="1">
    <citation type="submission" date="2020-10" db="EMBL/GenBank/DDBJ databases">
        <title>Unveiling of a novel bifunctional photoreceptor, Dualchrome1, isolated from a cosmopolitan green alga.</title>
        <authorList>
            <person name="Suzuki S."/>
            <person name="Kawachi M."/>
        </authorList>
    </citation>
    <scope>NUCLEOTIDE SEQUENCE</scope>
    <source>
        <strain evidence="4">NIES 2893</strain>
    </source>
</reference>